<dbReference type="AlphaFoldDB" id="A0A6N6MSL5"/>
<dbReference type="PANTHER" id="PTHR33055">
    <property type="entry name" value="TRANSPOSASE FOR INSERTION SEQUENCE ELEMENT IS1111A"/>
    <property type="match status" value="1"/>
</dbReference>
<dbReference type="NCBIfam" id="NF033542">
    <property type="entry name" value="transpos_IS110"/>
    <property type="match status" value="1"/>
</dbReference>
<evidence type="ECO:0000256" key="1">
    <source>
        <dbReference type="SAM" id="MobiDB-lite"/>
    </source>
</evidence>
<organism evidence="3 4">
    <name type="scientific">Methylobacterium planeticum</name>
    <dbReference type="NCBI Taxonomy" id="2615211"/>
    <lineage>
        <taxon>Bacteria</taxon>
        <taxon>Pseudomonadati</taxon>
        <taxon>Pseudomonadota</taxon>
        <taxon>Alphaproteobacteria</taxon>
        <taxon>Hyphomicrobiales</taxon>
        <taxon>Methylobacteriaceae</taxon>
        <taxon>Methylobacterium</taxon>
    </lineage>
</organism>
<name>A0A6N6MSL5_9HYPH</name>
<dbReference type="GO" id="GO:0006313">
    <property type="term" value="P:DNA transposition"/>
    <property type="evidence" value="ECO:0007669"/>
    <property type="project" value="InterPro"/>
</dbReference>
<accession>A0A6N6MSL5</accession>
<evidence type="ECO:0000313" key="4">
    <source>
        <dbReference type="Proteomes" id="UP000441523"/>
    </source>
</evidence>
<comment type="caution">
    <text evidence="3">The sequence shown here is derived from an EMBL/GenBank/DDBJ whole genome shotgun (WGS) entry which is preliminary data.</text>
</comment>
<dbReference type="GO" id="GO:0003677">
    <property type="term" value="F:DNA binding"/>
    <property type="evidence" value="ECO:0007669"/>
    <property type="project" value="InterPro"/>
</dbReference>
<evidence type="ECO:0000313" key="3">
    <source>
        <dbReference type="EMBL" id="KAB1073271.1"/>
    </source>
</evidence>
<dbReference type="InterPro" id="IPR047650">
    <property type="entry name" value="Transpos_IS110"/>
</dbReference>
<dbReference type="EMBL" id="VZZJ01000009">
    <property type="protein sequence ID" value="KAB1073271.1"/>
    <property type="molecule type" value="Genomic_DNA"/>
</dbReference>
<dbReference type="Proteomes" id="UP000441523">
    <property type="component" value="Unassembled WGS sequence"/>
</dbReference>
<feature type="region of interest" description="Disordered" evidence="1">
    <location>
        <begin position="1"/>
        <end position="61"/>
    </location>
</feature>
<evidence type="ECO:0000259" key="2">
    <source>
        <dbReference type="Pfam" id="PF02371"/>
    </source>
</evidence>
<gene>
    <name evidence="3" type="ORF">F6X51_13120</name>
</gene>
<feature type="compositionally biased region" description="Basic residues" evidence="1">
    <location>
        <begin position="1"/>
        <end position="10"/>
    </location>
</feature>
<feature type="domain" description="Transposase IS116/IS110/IS902 C-terminal" evidence="2">
    <location>
        <begin position="186"/>
        <end position="261"/>
    </location>
</feature>
<reference evidence="3 4" key="1">
    <citation type="submission" date="2019-09" db="EMBL/GenBank/DDBJ databases">
        <title>YIM 132548 draft genome.</title>
        <authorList>
            <person name="Jiang L."/>
        </authorList>
    </citation>
    <scope>NUCLEOTIDE SEQUENCE [LARGE SCALE GENOMIC DNA]</scope>
    <source>
        <strain evidence="3 4">YIM 132548</strain>
    </source>
</reference>
<keyword evidence="4" id="KW-1185">Reference proteome</keyword>
<dbReference type="PANTHER" id="PTHR33055:SF3">
    <property type="entry name" value="PUTATIVE TRANSPOSASE FOR IS117-RELATED"/>
    <property type="match status" value="1"/>
</dbReference>
<dbReference type="InterPro" id="IPR003346">
    <property type="entry name" value="Transposase_20"/>
</dbReference>
<sequence>MPRRATRASRTRAPPPPRSSSPRRAARVRSDAGPSGGPYARTEAANRSTSRSRPHRGSRGGITRIVAEVGCQGAAAVPGVSAIRLRMASSRTGAHFQQSTPTSRLVRVPGRLPWECRRGAGRRVGRGARSGGRSGCTRWRADAALPALMKPLLRELIDLLRAVDQRVATLERQIVTWHRANDASRPLSAIPGVGPLTASAMLASVPGHSVFKSGRQFAAWLGLVPRQHSSGGRERMLGISKRGNVYLRTLLIHGARSITTHPGSCPTRLHQWVEPLRGRRHANVAVVALANKMARIVWAVMARDEPYAPAH</sequence>
<dbReference type="GO" id="GO:0004803">
    <property type="term" value="F:transposase activity"/>
    <property type="evidence" value="ECO:0007669"/>
    <property type="project" value="InterPro"/>
</dbReference>
<dbReference type="Pfam" id="PF02371">
    <property type="entry name" value="Transposase_20"/>
    <property type="match status" value="1"/>
</dbReference>
<protein>
    <submittedName>
        <fullName evidence="3">IS110 family transposase</fullName>
    </submittedName>
</protein>
<proteinExistence type="predicted"/>